<keyword evidence="3" id="KW-0539">Nucleus</keyword>
<dbReference type="PANTHER" id="PTHR13405:SF11">
    <property type="entry name" value="NUCLEAR PORE COMPLEX PROTEIN NUP133"/>
    <property type="match status" value="1"/>
</dbReference>
<dbReference type="OrthoDB" id="103454at2759"/>
<evidence type="ECO:0000256" key="3">
    <source>
        <dbReference type="ARBA" id="ARBA00023242"/>
    </source>
</evidence>
<proteinExistence type="predicted"/>
<comment type="subcellular location">
    <subcellularLocation>
        <location evidence="1">Nucleus</location>
    </subcellularLocation>
</comment>
<dbReference type="InterPro" id="IPR037624">
    <property type="entry name" value="Nup133-like"/>
</dbReference>
<dbReference type="GO" id="GO:0006606">
    <property type="term" value="P:protein import into nucleus"/>
    <property type="evidence" value="ECO:0007669"/>
    <property type="project" value="TreeGrafter"/>
</dbReference>
<evidence type="ECO:0008006" key="6">
    <source>
        <dbReference type="Google" id="ProtNLM"/>
    </source>
</evidence>
<keyword evidence="2" id="KW-0813">Transport</keyword>
<dbReference type="EMBL" id="UYRV01007357">
    <property type="protein sequence ID" value="VDK54540.1"/>
    <property type="molecule type" value="Genomic_DNA"/>
</dbReference>
<dbReference type="PANTHER" id="PTHR13405">
    <property type="entry name" value="NUCLEAR PORE COMPLEX PROTEIN NUP133"/>
    <property type="match status" value="1"/>
</dbReference>
<protein>
    <recommendedName>
        <fullName evidence="6">Nucleoporin Nup133/Nup155-like C-terminal domain-containing protein</fullName>
    </recommendedName>
</protein>
<sequence length="341" mass="39663">MKPLLSKTDNELTALVYTFLKNVLDLPVGSHPDKGLGKKRIICNRTLLFLKHINIYDRMSERVAAAIALWQWESMREDRAELMDQVTKKLETIADAPYVYESNIYSALSIIHKLPTACIETVRELMRRAVDKDAKQRLIILCADLLLTFMNAIKAQRRSDGDLQWTTGAISNAYLLACKILLNELQGQDLSQSQRLQLRDYVISLARFHLSECHEPIDGHEVIVALYDLGEYDVAVDLAEQFKDFKVLIKVCLQLDDADRRARLDEYKRRYYADEFDMYLCRYLKEKKLNHMLLEEKGDRVDRYLLSCEGIRWRRELQNRQFEQVCVISNKGTVSPSHIPT</sequence>
<evidence type="ECO:0000256" key="2">
    <source>
        <dbReference type="ARBA" id="ARBA00022448"/>
    </source>
</evidence>
<evidence type="ECO:0000313" key="5">
    <source>
        <dbReference type="Proteomes" id="UP000271889"/>
    </source>
</evidence>
<evidence type="ECO:0000313" key="4">
    <source>
        <dbReference type="EMBL" id="VDK54540.1"/>
    </source>
</evidence>
<dbReference type="GO" id="GO:0017056">
    <property type="term" value="F:structural constituent of nuclear pore"/>
    <property type="evidence" value="ECO:0007669"/>
    <property type="project" value="InterPro"/>
</dbReference>
<dbReference type="Proteomes" id="UP000271889">
    <property type="component" value="Unassembled WGS sequence"/>
</dbReference>
<name>A0A3P6RIM0_CYLGO</name>
<gene>
    <name evidence="4" type="ORF">CGOC_LOCUS3040</name>
</gene>
<keyword evidence="5" id="KW-1185">Reference proteome</keyword>
<evidence type="ECO:0000256" key="1">
    <source>
        <dbReference type="ARBA" id="ARBA00004123"/>
    </source>
</evidence>
<dbReference type="GO" id="GO:0031080">
    <property type="term" value="C:nuclear pore outer ring"/>
    <property type="evidence" value="ECO:0007669"/>
    <property type="project" value="TreeGrafter"/>
</dbReference>
<organism evidence="4 5">
    <name type="scientific">Cylicostephanus goldi</name>
    <name type="common">Nematode worm</name>
    <dbReference type="NCBI Taxonomy" id="71465"/>
    <lineage>
        <taxon>Eukaryota</taxon>
        <taxon>Metazoa</taxon>
        <taxon>Ecdysozoa</taxon>
        <taxon>Nematoda</taxon>
        <taxon>Chromadorea</taxon>
        <taxon>Rhabditida</taxon>
        <taxon>Rhabditina</taxon>
        <taxon>Rhabditomorpha</taxon>
        <taxon>Strongyloidea</taxon>
        <taxon>Strongylidae</taxon>
        <taxon>Cylicostephanus</taxon>
    </lineage>
</organism>
<accession>A0A3P6RIM0</accession>
<dbReference type="GO" id="GO:0016973">
    <property type="term" value="P:poly(A)+ mRNA export from nucleus"/>
    <property type="evidence" value="ECO:0007669"/>
    <property type="project" value="TreeGrafter"/>
</dbReference>
<dbReference type="GO" id="GO:0000972">
    <property type="term" value="P:transcription-dependent tethering of RNA polymerase II gene DNA at nuclear periphery"/>
    <property type="evidence" value="ECO:0007669"/>
    <property type="project" value="TreeGrafter"/>
</dbReference>
<reference evidence="4 5" key="1">
    <citation type="submission" date="2018-11" db="EMBL/GenBank/DDBJ databases">
        <authorList>
            <consortium name="Pathogen Informatics"/>
        </authorList>
    </citation>
    <scope>NUCLEOTIDE SEQUENCE [LARGE SCALE GENOMIC DNA]</scope>
</reference>
<dbReference type="AlphaFoldDB" id="A0A3P6RIM0"/>